<sequence>MAFIHAMDTFGFMLLIQYARIQLQARSAQQPLTSDAQDPRRASRLVRPC</sequence>
<accession>U4QI24</accession>
<evidence type="ECO:0000313" key="2">
    <source>
        <dbReference type="EMBL" id="CDI12001.1"/>
    </source>
</evidence>
<protein>
    <submittedName>
        <fullName evidence="2">Uncharacterized protein</fullName>
    </submittedName>
</protein>
<dbReference type="Proteomes" id="UP000016944">
    <property type="component" value="Plasmid IRBL74_p"/>
</dbReference>
<geneLocation type="plasmid" evidence="2 3">
    <name>IRBL74_p</name>
</geneLocation>
<feature type="region of interest" description="Disordered" evidence="1">
    <location>
        <begin position="28"/>
        <end position="49"/>
    </location>
</feature>
<dbReference type="HOGENOM" id="CLU_3139992_0_0_5"/>
<dbReference type="AlphaFoldDB" id="U4QI24"/>
<evidence type="ECO:0000256" key="1">
    <source>
        <dbReference type="SAM" id="MobiDB-lite"/>
    </source>
</evidence>
<reference evidence="2 3" key="1">
    <citation type="journal article" date="2013" name="Genome Announc.">
        <title>Complete Genome Sequence of the Sesbania Symbiont and Rice Growth-Promoting Endophyte Rhizobium sp. Strain IRBG74.</title>
        <authorList>
            <person name="Crook M.B."/>
            <person name="Mitra S."/>
            <person name="Ane J.M."/>
            <person name="Sadowsky M.J."/>
            <person name="Gyaneshwar P."/>
        </authorList>
    </citation>
    <scope>NUCLEOTIDE SEQUENCE [LARGE SCALE GENOMIC DNA]</scope>
    <source>
        <strain evidence="2 3">IRBG74</strain>
        <plasmid evidence="3">IRBL74_p</plasmid>
    </source>
</reference>
<proteinExistence type="predicted"/>
<evidence type="ECO:0000313" key="3">
    <source>
        <dbReference type="Proteomes" id="UP000016944"/>
    </source>
</evidence>
<name>U4QI24_9HYPH</name>
<dbReference type="KEGG" id="rir:BN877_p0275"/>
<dbReference type="EMBL" id="HG518324">
    <property type="protein sequence ID" value="CDI12001.1"/>
    <property type="molecule type" value="Genomic_DNA"/>
</dbReference>
<gene>
    <name evidence="2" type="ORF">BN877_p0275</name>
</gene>
<organism evidence="2 3">
    <name type="scientific">Agrobacterium pusense</name>
    <dbReference type="NCBI Taxonomy" id="648995"/>
    <lineage>
        <taxon>Bacteria</taxon>
        <taxon>Pseudomonadati</taxon>
        <taxon>Pseudomonadota</taxon>
        <taxon>Alphaproteobacteria</taxon>
        <taxon>Hyphomicrobiales</taxon>
        <taxon>Rhizobiaceae</taxon>
        <taxon>Rhizobium/Agrobacterium group</taxon>
        <taxon>Agrobacterium</taxon>
    </lineage>
</organism>
<keyword evidence="2" id="KW-0614">Plasmid</keyword>